<feature type="binding site" evidence="9 11">
    <location>
        <position position="385"/>
    </location>
    <ligand>
        <name>Zn(2+)</name>
        <dbReference type="ChEBI" id="CHEBI:29105"/>
        <label>2</label>
    </ligand>
</feature>
<evidence type="ECO:0000256" key="3">
    <source>
        <dbReference type="ARBA" id="ARBA00022438"/>
    </source>
</evidence>
<dbReference type="Proteomes" id="UP000001299">
    <property type="component" value="Chromosome 1"/>
</dbReference>
<feature type="binding site" evidence="9 11">
    <location>
        <position position="203"/>
    </location>
    <ligand>
        <name>Zn(2+)</name>
        <dbReference type="ChEBI" id="CHEBI:29105"/>
        <label>1</label>
    </ligand>
</feature>
<evidence type="ECO:0000256" key="2">
    <source>
        <dbReference type="ARBA" id="ARBA00009692"/>
    </source>
</evidence>
<dbReference type="PIRSF" id="PIRSF037215">
    <property type="entry name" value="Peptidase_M20B"/>
    <property type="match status" value="1"/>
</dbReference>
<dbReference type="HAMAP" id="MF_00550">
    <property type="entry name" value="Aminopeptidase_M20"/>
    <property type="match status" value="1"/>
</dbReference>
<dbReference type="GO" id="GO:0008237">
    <property type="term" value="F:metallopeptidase activity"/>
    <property type="evidence" value="ECO:0007669"/>
    <property type="project" value="UniProtKB-KW"/>
</dbReference>
<dbReference type="PANTHER" id="PTHR42994:SF1">
    <property type="entry name" value="PEPTIDASE T"/>
    <property type="match status" value="1"/>
</dbReference>
<dbReference type="InterPro" id="IPR010161">
    <property type="entry name" value="Peptidase_M20B"/>
</dbReference>
<dbReference type="Gene3D" id="3.30.70.360">
    <property type="match status" value="1"/>
</dbReference>
<accession>E0RWD2</accession>
<dbReference type="Pfam" id="PF01546">
    <property type="entry name" value="Peptidase_M20"/>
    <property type="match status" value="1"/>
</dbReference>
<evidence type="ECO:0000259" key="12">
    <source>
        <dbReference type="Pfam" id="PF07687"/>
    </source>
</evidence>
<keyword evidence="6 9" id="KW-0378">Hydrolase</keyword>
<comment type="catalytic activity">
    <reaction evidence="1 9">
        <text>Release of the N-terminal residue from a tripeptide.</text>
        <dbReference type="EC" id="3.4.11.4"/>
    </reaction>
</comment>
<feature type="binding site" evidence="9 11">
    <location>
        <position position="181"/>
    </location>
    <ligand>
        <name>Zn(2+)</name>
        <dbReference type="ChEBI" id="CHEBI:29105"/>
        <label>2</label>
    </ligand>
</feature>
<dbReference type="CDD" id="cd03892">
    <property type="entry name" value="M20_peptT"/>
    <property type="match status" value="1"/>
</dbReference>
<dbReference type="GO" id="GO:0005737">
    <property type="term" value="C:cytoplasm"/>
    <property type="evidence" value="ECO:0007669"/>
    <property type="project" value="UniProtKB-SubCell"/>
</dbReference>
<dbReference type="eggNOG" id="COG2195">
    <property type="taxonomic scope" value="Bacteria"/>
</dbReference>
<evidence type="ECO:0000256" key="9">
    <source>
        <dbReference type="HAMAP-Rule" id="MF_00550"/>
    </source>
</evidence>
<feature type="binding site" evidence="9 11">
    <location>
        <position position="146"/>
    </location>
    <ligand>
        <name>Zn(2+)</name>
        <dbReference type="ChEBI" id="CHEBI:29105"/>
        <label>2</label>
    </ligand>
</feature>
<evidence type="ECO:0000313" key="14">
    <source>
        <dbReference type="Proteomes" id="UP000001299"/>
    </source>
</evidence>
<dbReference type="STRING" id="515622.bpr_I1493"/>
<sequence length="414" mass="45800">MAKIDVIEKFLRYVKIDTQSDDTTGTSPSTMKQHDLAKLLAEELTQIGASDVYYDKEHCYVYASIPSNLDDGKDRPAIGFVSHMDTSDEVSGKDVNPRIVENYDGKDIVLNADEKVVLSPKDFPELSNHIGEDLIVTDGTTLLGADDKAGVSEIMTMAETLLINPDIKHGEIKIAFTPDEEIGAGTAFFDIDKFGAKYAYTVDGGKLGELEYENFNAAEGNITVHGRSVHPGDAKNKMVNAALLCYEFHSLLPAFQNPMYTEKREGFFHLTEVKGGTESATASYIIRDHDEKLFAKKKELFMAAGDFLNKKYGEGTVDVEVHDQYYNMIDKIRPHMHLVDNAKKVMIELGITPIDSPIRGGTDGAALSYKGLPCPNLCTGGYNYHGKYEYASIQEMRKVVDILLGIVNAYGIDY</sequence>
<keyword evidence="8 9" id="KW-0482">Metalloprotease</keyword>
<dbReference type="NCBIfam" id="NF009920">
    <property type="entry name" value="PRK13381.1"/>
    <property type="match status" value="1"/>
</dbReference>
<feature type="binding site" evidence="9 11">
    <location>
        <position position="146"/>
    </location>
    <ligand>
        <name>Zn(2+)</name>
        <dbReference type="ChEBI" id="CHEBI:29105"/>
        <label>1</label>
    </ligand>
</feature>
<dbReference type="Gene3D" id="3.40.630.10">
    <property type="entry name" value="Zn peptidases"/>
    <property type="match status" value="1"/>
</dbReference>
<dbReference type="PROSITE" id="PS00759">
    <property type="entry name" value="ARGE_DAPE_CPG2_2"/>
    <property type="match status" value="1"/>
</dbReference>
<dbReference type="SUPFAM" id="SSF53187">
    <property type="entry name" value="Zn-dependent exopeptidases"/>
    <property type="match status" value="1"/>
</dbReference>
<name>E0RWD2_BUTPB</name>
<dbReference type="GO" id="GO:0045148">
    <property type="term" value="F:tripeptide aminopeptidase activity"/>
    <property type="evidence" value="ECO:0007669"/>
    <property type="project" value="UniProtKB-UniRule"/>
</dbReference>
<proteinExistence type="inferred from homology"/>
<evidence type="ECO:0000256" key="5">
    <source>
        <dbReference type="ARBA" id="ARBA00022723"/>
    </source>
</evidence>
<dbReference type="InterPro" id="IPR001261">
    <property type="entry name" value="ArgE/DapE_CS"/>
</dbReference>
<dbReference type="GO" id="GO:0006508">
    <property type="term" value="P:proteolysis"/>
    <property type="evidence" value="ECO:0007669"/>
    <property type="project" value="UniProtKB-UniRule"/>
</dbReference>
<gene>
    <name evidence="9 13" type="primary">pepT</name>
    <name evidence="13" type="ordered locus">bpr_I1493</name>
</gene>
<dbReference type="InterPro" id="IPR036264">
    <property type="entry name" value="Bact_exopeptidase_dim_dom"/>
</dbReference>
<evidence type="ECO:0000256" key="11">
    <source>
        <dbReference type="PIRSR" id="PIRSR037215-2"/>
    </source>
</evidence>
<dbReference type="InterPro" id="IPR011650">
    <property type="entry name" value="Peptidase_M20_dimer"/>
</dbReference>
<feature type="domain" description="Peptidase M20 dimerisation" evidence="12">
    <location>
        <begin position="212"/>
        <end position="300"/>
    </location>
</feature>
<keyword evidence="5 9" id="KW-0479">Metal-binding</keyword>
<comment type="cofactor">
    <cofactor evidence="9 11">
        <name>Zn(2+)</name>
        <dbReference type="ChEBI" id="CHEBI:29105"/>
    </cofactor>
    <text evidence="9 11">Binds 2 Zn(2+) ions per subunit.</text>
</comment>
<dbReference type="PANTHER" id="PTHR42994">
    <property type="entry name" value="PEPTIDASE T"/>
    <property type="match status" value="1"/>
</dbReference>
<dbReference type="RefSeq" id="WP_013280884.1">
    <property type="nucleotide sequence ID" value="NC_014387.1"/>
</dbReference>
<feature type="active site" description="Proton acceptor" evidence="9 10">
    <location>
        <position position="180"/>
    </location>
</feature>
<evidence type="ECO:0000313" key="13">
    <source>
        <dbReference type="EMBL" id="ADL34230.1"/>
    </source>
</evidence>
<dbReference type="NCBIfam" id="TIGR01882">
    <property type="entry name" value="peptidase-T"/>
    <property type="match status" value="1"/>
</dbReference>
<dbReference type="MEROPS" id="M20.003"/>
<protein>
    <recommendedName>
        <fullName evidence="9">Peptidase T</fullName>
        <ecNumber evidence="9">3.4.11.4</ecNumber>
    </recommendedName>
    <alternativeName>
        <fullName evidence="9">Aminotripeptidase</fullName>
        <shortName evidence="9">Tripeptidase</shortName>
    </alternativeName>
    <alternativeName>
        <fullName evidence="9">Tripeptide aminopeptidase</fullName>
    </alternativeName>
</protein>
<comment type="function">
    <text evidence="9">Cleaves the N-terminal amino acid of tripeptides.</text>
</comment>
<keyword evidence="7 9" id="KW-0862">Zinc</keyword>
<dbReference type="GO" id="GO:0008270">
    <property type="term" value="F:zinc ion binding"/>
    <property type="evidence" value="ECO:0007669"/>
    <property type="project" value="UniProtKB-UniRule"/>
</dbReference>
<feature type="binding site" evidence="9 11">
    <location>
        <position position="83"/>
    </location>
    <ligand>
        <name>Zn(2+)</name>
        <dbReference type="ChEBI" id="CHEBI:29105"/>
        <label>1</label>
    </ligand>
</feature>
<dbReference type="EC" id="3.4.11.4" evidence="9"/>
<dbReference type="Pfam" id="PF07687">
    <property type="entry name" value="M20_dimer"/>
    <property type="match status" value="1"/>
</dbReference>
<comment type="subcellular location">
    <subcellularLocation>
        <location evidence="9">Cytoplasm</location>
    </subcellularLocation>
</comment>
<keyword evidence="4 9" id="KW-0645">Protease</keyword>
<keyword evidence="3 9" id="KW-0031">Aminopeptidase</keyword>
<keyword evidence="14" id="KW-1185">Reference proteome</keyword>
<dbReference type="AlphaFoldDB" id="E0RWD2"/>
<dbReference type="KEGG" id="bpb:bpr_I1493"/>
<dbReference type="InterPro" id="IPR002933">
    <property type="entry name" value="Peptidase_M20"/>
</dbReference>
<comment type="similarity">
    <text evidence="2 9">Belongs to the peptidase M20B family.</text>
</comment>
<reference evidence="13 14" key="1">
    <citation type="journal article" date="2010" name="PLoS ONE">
        <title>The glycobiome of the rumen bacterium Butyrivibrio proteoclasticus B316(T) highlights adaptation to a polysaccharide-rich environment.</title>
        <authorList>
            <person name="Kelly W.J."/>
            <person name="Leahy S.C."/>
            <person name="Altermann E."/>
            <person name="Yeoman C.J."/>
            <person name="Dunne J.C."/>
            <person name="Kong Z."/>
            <person name="Pacheco D.M."/>
            <person name="Li D."/>
            <person name="Noel S.J."/>
            <person name="Moon C.D."/>
            <person name="Cookson A.L."/>
            <person name="Attwood G.T."/>
        </authorList>
    </citation>
    <scope>NUCLEOTIDE SEQUENCE [LARGE SCALE GENOMIC DNA]</scope>
    <source>
        <strain evidence="14">ATCC 51982 / DSM 14932 / B316</strain>
    </source>
</reference>
<evidence type="ECO:0000256" key="10">
    <source>
        <dbReference type="PIRSR" id="PIRSR037215-1"/>
    </source>
</evidence>
<dbReference type="HOGENOM" id="CLU_053676_0_0_9"/>
<dbReference type="PROSITE" id="PS00758">
    <property type="entry name" value="ARGE_DAPE_CPG2_1"/>
    <property type="match status" value="1"/>
</dbReference>
<feature type="active site" evidence="9 10">
    <location>
        <position position="85"/>
    </location>
</feature>
<dbReference type="NCBIfam" id="NF003976">
    <property type="entry name" value="PRK05469.1"/>
    <property type="match status" value="1"/>
</dbReference>
<evidence type="ECO:0000256" key="7">
    <source>
        <dbReference type="ARBA" id="ARBA00022833"/>
    </source>
</evidence>
<dbReference type="GO" id="GO:0043171">
    <property type="term" value="P:peptide catabolic process"/>
    <property type="evidence" value="ECO:0007669"/>
    <property type="project" value="UniProtKB-UniRule"/>
</dbReference>
<evidence type="ECO:0000256" key="1">
    <source>
        <dbReference type="ARBA" id="ARBA00000870"/>
    </source>
</evidence>
<dbReference type="EMBL" id="CP001810">
    <property type="protein sequence ID" value="ADL34230.1"/>
    <property type="molecule type" value="Genomic_DNA"/>
</dbReference>
<evidence type="ECO:0000256" key="6">
    <source>
        <dbReference type="ARBA" id="ARBA00022801"/>
    </source>
</evidence>
<evidence type="ECO:0000256" key="8">
    <source>
        <dbReference type="ARBA" id="ARBA00023049"/>
    </source>
</evidence>
<organism evidence="13 14">
    <name type="scientific">Butyrivibrio proteoclasticus (strain ATCC 51982 / DSM 14932 / B316)</name>
    <name type="common">Clostridium proteoclasticum</name>
    <dbReference type="NCBI Taxonomy" id="515622"/>
    <lineage>
        <taxon>Bacteria</taxon>
        <taxon>Bacillati</taxon>
        <taxon>Bacillota</taxon>
        <taxon>Clostridia</taxon>
        <taxon>Lachnospirales</taxon>
        <taxon>Lachnospiraceae</taxon>
        <taxon>Butyrivibrio</taxon>
    </lineage>
</organism>
<evidence type="ECO:0000256" key="4">
    <source>
        <dbReference type="ARBA" id="ARBA00022670"/>
    </source>
</evidence>
<keyword evidence="9" id="KW-0963">Cytoplasm</keyword>
<dbReference type="SUPFAM" id="SSF55031">
    <property type="entry name" value="Bacterial exopeptidase dimerisation domain"/>
    <property type="match status" value="1"/>
</dbReference>